<gene>
    <name evidence="4" type="ORF">FHR99_003084</name>
</gene>
<sequence length="261" mass="30570">MSRPKETNYFSYQYIVAQNLYYEKPSIVTAEQYQQAFSHATCNSVLGEGSVSYLYYEGVAQRIYAHNPNAKIIISLRNPVDRAFSHYLMDKRIGHISATIEEVFTKPDIFTKHYQQYFLLGRYYEQIKRYIDTFSANQVMVIWDHQLRNDHKNTLELICEFLEVASNENLYSGKVHNQYKSPKNSLIAKLYESQSARNAARLLPAKTQSFLKKSLFSSQDKPSLSNDFRARVENYYQKDLEKLSLLLSDKHPLTWIHSQCE</sequence>
<evidence type="ECO:0000313" key="4">
    <source>
        <dbReference type="EMBL" id="MBB3048810.1"/>
    </source>
</evidence>
<organism evidence="4 5">
    <name type="scientific">Litorivivens lipolytica</name>
    <dbReference type="NCBI Taxonomy" id="1524264"/>
    <lineage>
        <taxon>Bacteria</taxon>
        <taxon>Pseudomonadati</taxon>
        <taxon>Pseudomonadota</taxon>
        <taxon>Gammaproteobacteria</taxon>
        <taxon>Litorivivens</taxon>
    </lineage>
</organism>
<evidence type="ECO:0000256" key="1">
    <source>
        <dbReference type="ARBA" id="ARBA00022679"/>
    </source>
</evidence>
<evidence type="ECO:0000256" key="2">
    <source>
        <dbReference type="ARBA" id="ARBA00023180"/>
    </source>
</evidence>
<keyword evidence="1" id="KW-0808">Transferase</keyword>
<evidence type="ECO:0000313" key="5">
    <source>
        <dbReference type="Proteomes" id="UP000537130"/>
    </source>
</evidence>
<keyword evidence="5" id="KW-1185">Reference proteome</keyword>
<name>A0A7W4W7N1_9GAMM</name>
<accession>A0A7W4W7N1</accession>
<proteinExistence type="predicted"/>
<keyword evidence="2" id="KW-0325">Glycoprotein</keyword>
<dbReference type="PANTHER" id="PTHR10605">
    <property type="entry name" value="HEPARAN SULFATE SULFOTRANSFERASE"/>
    <property type="match status" value="1"/>
</dbReference>
<evidence type="ECO:0000259" key="3">
    <source>
        <dbReference type="Pfam" id="PF00685"/>
    </source>
</evidence>
<protein>
    <submittedName>
        <fullName evidence="4">Uncharacterized protein YozE (UPF0346 family)</fullName>
    </submittedName>
</protein>
<dbReference type="EMBL" id="JACHWY010000003">
    <property type="protein sequence ID" value="MBB3048810.1"/>
    <property type="molecule type" value="Genomic_DNA"/>
</dbReference>
<dbReference type="InterPro" id="IPR027417">
    <property type="entry name" value="P-loop_NTPase"/>
</dbReference>
<dbReference type="InterPro" id="IPR000863">
    <property type="entry name" value="Sulfotransferase_dom"/>
</dbReference>
<dbReference type="Pfam" id="PF00685">
    <property type="entry name" value="Sulfotransfer_1"/>
    <property type="match status" value="1"/>
</dbReference>
<dbReference type="Gene3D" id="3.40.50.300">
    <property type="entry name" value="P-loop containing nucleotide triphosphate hydrolases"/>
    <property type="match status" value="1"/>
</dbReference>
<dbReference type="SUPFAM" id="SSF52540">
    <property type="entry name" value="P-loop containing nucleoside triphosphate hydrolases"/>
    <property type="match status" value="1"/>
</dbReference>
<feature type="domain" description="Sulfotransferase" evidence="3">
    <location>
        <begin position="66"/>
        <end position="242"/>
    </location>
</feature>
<dbReference type="InterPro" id="IPR037359">
    <property type="entry name" value="NST/OST"/>
</dbReference>
<dbReference type="GO" id="GO:0008146">
    <property type="term" value="F:sulfotransferase activity"/>
    <property type="evidence" value="ECO:0007669"/>
    <property type="project" value="InterPro"/>
</dbReference>
<dbReference type="PANTHER" id="PTHR10605:SF56">
    <property type="entry name" value="BIFUNCTIONAL HEPARAN SULFATE N-DEACETYLASE_N-SULFOTRANSFERASE"/>
    <property type="match status" value="1"/>
</dbReference>
<comment type="caution">
    <text evidence="4">The sequence shown here is derived from an EMBL/GenBank/DDBJ whole genome shotgun (WGS) entry which is preliminary data.</text>
</comment>
<dbReference type="Proteomes" id="UP000537130">
    <property type="component" value="Unassembled WGS sequence"/>
</dbReference>
<reference evidence="4 5" key="1">
    <citation type="submission" date="2020-08" db="EMBL/GenBank/DDBJ databases">
        <title>Genomic Encyclopedia of Type Strains, Phase III (KMG-III): the genomes of soil and plant-associated and newly described type strains.</title>
        <authorList>
            <person name="Whitman W."/>
        </authorList>
    </citation>
    <scope>NUCLEOTIDE SEQUENCE [LARGE SCALE GENOMIC DNA]</scope>
    <source>
        <strain evidence="4 5">CECT 8654</strain>
    </source>
</reference>
<dbReference type="AlphaFoldDB" id="A0A7W4W7N1"/>